<gene>
    <name evidence="2" type="ORF">AWB83_02986</name>
</gene>
<evidence type="ECO:0000256" key="1">
    <source>
        <dbReference type="SAM" id="SignalP"/>
    </source>
</evidence>
<proteinExistence type="predicted"/>
<organism evidence="2 3">
    <name type="scientific">Caballeronia ptereochthonis</name>
    <dbReference type="NCBI Taxonomy" id="1777144"/>
    <lineage>
        <taxon>Bacteria</taxon>
        <taxon>Pseudomonadati</taxon>
        <taxon>Pseudomonadota</taxon>
        <taxon>Betaproteobacteria</taxon>
        <taxon>Burkholderiales</taxon>
        <taxon>Burkholderiaceae</taxon>
        <taxon>Caballeronia</taxon>
    </lineage>
</organism>
<name>A0A158B9G1_9BURK</name>
<comment type="caution">
    <text evidence="2">The sequence shown here is derived from an EMBL/GenBank/DDBJ whole genome shotgun (WGS) entry which is preliminary data.</text>
</comment>
<reference evidence="2" key="1">
    <citation type="submission" date="2016-01" db="EMBL/GenBank/DDBJ databases">
        <authorList>
            <person name="Peeters C."/>
        </authorList>
    </citation>
    <scope>NUCLEOTIDE SEQUENCE [LARGE SCALE GENOMIC DNA]</scope>
    <source>
        <strain evidence="2">LMG 29326</strain>
    </source>
</reference>
<keyword evidence="3" id="KW-1185">Reference proteome</keyword>
<dbReference type="STRING" id="1777144.AWB83_02986"/>
<feature type="signal peptide" evidence="1">
    <location>
        <begin position="1"/>
        <end position="44"/>
    </location>
</feature>
<accession>A0A158B9G1</accession>
<dbReference type="AlphaFoldDB" id="A0A158B9G1"/>
<dbReference type="Pfam" id="PF13557">
    <property type="entry name" value="Phenol_MetA_deg"/>
    <property type="match status" value="1"/>
</dbReference>
<evidence type="ECO:0000313" key="2">
    <source>
        <dbReference type="EMBL" id="SAK66715.1"/>
    </source>
</evidence>
<feature type="chain" id="PRO_5007621491" evidence="1">
    <location>
        <begin position="45"/>
        <end position="337"/>
    </location>
</feature>
<dbReference type="Proteomes" id="UP000054978">
    <property type="component" value="Unassembled WGS sequence"/>
</dbReference>
<protein>
    <submittedName>
        <fullName evidence="2">Meta-pathway phenol degradation-like protein</fullName>
    </submittedName>
</protein>
<dbReference type="EMBL" id="FCOB02000013">
    <property type="protein sequence ID" value="SAK66715.1"/>
    <property type="molecule type" value="Genomic_DNA"/>
</dbReference>
<keyword evidence="1" id="KW-0732">Signal</keyword>
<sequence>MNTLMNARHGRTKKRMTKHIVSGLRLPAVLVALASMLGAGDARATEGALGRPVTGTSVLSGVGIVPPEPVWIVSLQTVYLDGSIGAGRQVPIAGQSSLGLNAELSLTLASLLKVWGKYGGWDFASGVTLPYVWEKVSGSFAIGQFSRTTSDRASNLYDMLFTPIEAGYHFSATDHIALSFNIWAPTGKYEPNALANPSLNNWTFVPQIAYTKIVPKYGLEFDAVMGFQFYTRNTATNYQNAPLFTLDVMGLKKFANGLGMGVVMGTVQQLGNDTGPTADRLDGFVGRDFTVGPIVTYDTRLGGKTSLSASMRWVPSVVSVNRLKSTRTFMATATLVF</sequence>
<evidence type="ECO:0000313" key="3">
    <source>
        <dbReference type="Proteomes" id="UP000054978"/>
    </source>
</evidence>
<dbReference type="InterPro" id="IPR025737">
    <property type="entry name" value="FApF"/>
</dbReference>